<organism evidence="1 2">
    <name type="scientific">Batillaria attramentaria</name>
    <dbReference type="NCBI Taxonomy" id="370345"/>
    <lineage>
        <taxon>Eukaryota</taxon>
        <taxon>Metazoa</taxon>
        <taxon>Spiralia</taxon>
        <taxon>Lophotrochozoa</taxon>
        <taxon>Mollusca</taxon>
        <taxon>Gastropoda</taxon>
        <taxon>Caenogastropoda</taxon>
        <taxon>Sorbeoconcha</taxon>
        <taxon>Cerithioidea</taxon>
        <taxon>Batillariidae</taxon>
        <taxon>Batillaria</taxon>
    </lineage>
</organism>
<accession>A0ABD0KPF9</accession>
<dbReference type="Proteomes" id="UP001519460">
    <property type="component" value="Unassembled WGS sequence"/>
</dbReference>
<evidence type="ECO:0000313" key="2">
    <source>
        <dbReference type="Proteomes" id="UP001519460"/>
    </source>
</evidence>
<dbReference type="AlphaFoldDB" id="A0ABD0KPF9"/>
<gene>
    <name evidence="1" type="ORF">BaRGS_00019738</name>
</gene>
<evidence type="ECO:0000313" key="1">
    <source>
        <dbReference type="EMBL" id="KAK7489077.1"/>
    </source>
</evidence>
<comment type="caution">
    <text evidence="1">The sequence shown here is derived from an EMBL/GenBank/DDBJ whole genome shotgun (WGS) entry which is preliminary data.</text>
</comment>
<dbReference type="EMBL" id="JACVVK020000143">
    <property type="protein sequence ID" value="KAK7489077.1"/>
    <property type="molecule type" value="Genomic_DNA"/>
</dbReference>
<keyword evidence="2" id="KW-1185">Reference proteome</keyword>
<reference evidence="1 2" key="1">
    <citation type="journal article" date="2023" name="Sci. Data">
        <title>Genome assembly of the Korean intertidal mud-creeper Batillaria attramentaria.</title>
        <authorList>
            <person name="Patra A.K."/>
            <person name="Ho P.T."/>
            <person name="Jun S."/>
            <person name="Lee S.J."/>
            <person name="Kim Y."/>
            <person name="Won Y.J."/>
        </authorList>
    </citation>
    <scope>NUCLEOTIDE SEQUENCE [LARGE SCALE GENOMIC DNA]</scope>
    <source>
        <strain evidence="1">Wonlab-2016</strain>
    </source>
</reference>
<name>A0ABD0KPF9_9CAEN</name>
<sequence>MRALETLTPSVTRLPWCRDQDISTPQALERSFVIPQAHDNCSKSYTAHSSNSGDVPAAKTCTASATIFSHLHQRLVQFSPFQSAARSAICQRLQESDVAGCCQVTVATCST</sequence>
<proteinExistence type="predicted"/>
<protein>
    <submittedName>
        <fullName evidence="1">Uncharacterized protein</fullName>
    </submittedName>
</protein>